<dbReference type="GO" id="GO:0016020">
    <property type="term" value="C:membrane"/>
    <property type="evidence" value="ECO:0007669"/>
    <property type="project" value="UniProtKB-SubCell"/>
</dbReference>
<keyword evidence="3" id="KW-0813">Transport</keyword>
<comment type="subcellular location">
    <subcellularLocation>
        <location evidence="1">Membrane</location>
        <topology evidence="1">Multi-pass membrane protein</topology>
    </subcellularLocation>
</comment>
<feature type="transmembrane region" description="Helical" evidence="8">
    <location>
        <begin position="415"/>
        <end position="437"/>
    </location>
</feature>
<feature type="domain" description="SLC41A/MgtE integral membrane" evidence="9">
    <location>
        <begin position="311"/>
        <end position="433"/>
    </location>
</feature>
<dbReference type="SUPFAM" id="SSF54631">
    <property type="entry name" value="CBS-domain pair"/>
    <property type="match status" value="1"/>
</dbReference>
<sequence length="444" mass="47621">MHASNEQFDAAIEKLGTAFLNTYPRKGAQLISQLAPDEAARLLQEQPLYIVVKLWKYIPPGSANALFQAMAHPLSIDLLCQLDANVALSLLAALDDNSRSILLDALKAQHPDLASELEELLIYPPDTAARMMDRSIQAFYADTSVHETLSQLKKLKTKIADVLYVLGPDQALIGELTLNQLLASAGNQTLDLLATPIKGKLDVMDHKDTVVEMFEGLRARALPVLDAQKQLVGQIRFFDVYQSTKEELASDMQTMVGASKDEKALSSSWFAVKKRLPWLQINLLTAFAAAAVVGAFEGLIAQVTALAILLPVAAGQSGNAGAQALAVTMRGLTLREISTRHWYQVMLKEMLAGFLNGLAIALTCAIGVYLWSQSVGLALVIALALICSLVIAGSAGAIVPIALKKFGLDPAQSSSIVLTTITDIAGFMSFLGIALLLSDMLPVG</sequence>
<evidence type="ECO:0000259" key="9">
    <source>
        <dbReference type="Pfam" id="PF01769"/>
    </source>
</evidence>
<dbReference type="PANTHER" id="PTHR41394:SF5">
    <property type="entry name" value="SLC41A_MGTE INTEGRAL MEMBRANE DOMAIN-CONTAINING PROTEIN"/>
    <property type="match status" value="1"/>
</dbReference>
<organism evidence="11 12">
    <name type="scientific">Pseudoalteromonas rubra</name>
    <dbReference type="NCBI Taxonomy" id="43658"/>
    <lineage>
        <taxon>Bacteria</taxon>
        <taxon>Pseudomonadati</taxon>
        <taxon>Pseudomonadota</taxon>
        <taxon>Gammaproteobacteria</taxon>
        <taxon>Alteromonadales</taxon>
        <taxon>Pseudoalteromonadaceae</taxon>
        <taxon>Pseudoalteromonas</taxon>
    </lineage>
</organism>
<dbReference type="PANTHER" id="PTHR41394">
    <property type="entry name" value="MAGNESIUM TRANSPORTER MGTE"/>
    <property type="match status" value="1"/>
</dbReference>
<dbReference type="GO" id="GO:0008324">
    <property type="term" value="F:monoatomic cation transmembrane transporter activity"/>
    <property type="evidence" value="ECO:0007669"/>
    <property type="project" value="InterPro"/>
</dbReference>
<evidence type="ECO:0000256" key="7">
    <source>
        <dbReference type="ARBA" id="ARBA00023136"/>
    </source>
</evidence>
<dbReference type="InterPro" id="IPR046342">
    <property type="entry name" value="CBS_dom_sf"/>
</dbReference>
<evidence type="ECO:0000313" key="11">
    <source>
        <dbReference type="EMBL" id="RZM83143.1"/>
    </source>
</evidence>
<evidence type="ECO:0000256" key="3">
    <source>
        <dbReference type="ARBA" id="ARBA00022448"/>
    </source>
</evidence>
<feature type="transmembrane region" description="Helical" evidence="8">
    <location>
        <begin position="281"/>
        <end position="300"/>
    </location>
</feature>
<feature type="transmembrane region" description="Helical" evidence="8">
    <location>
        <begin position="377"/>
        <end position="403"/>
    </location>
</feature>
<dbReference type="Pfam" id="PF01769">
    <property type="entry name" value="MgtE"/>
    <property type="match status" value="1"/>
</dbReference>
<dbReference type="SUPFAM" id="SSF158791">
    <property type="entry name" value="MgtE N-terminal domain-like"/>
    <property type="match status" value="1"/>
</dbReference>
<comment type="caution">
    <text evidence="11">The sequence shown here is derived from an EMBL/GenBank/DDBJ whole genome shotgun (WGS) entry which is preliminary data.</text>
</comment>
<name>A0A4Q7EIC2_9GAMM</name>
<protein>
    <submittedName>
        <fullName evidence="11">Magnesium transporter</fullName>
    </submittedName>
</protein>
<dbReference type="Gene3D" id="1.10.357.20">
    <property type="entry name" value="SLC41 divalent cation transporters, integral membrane domain"/>
    <property type="match status" value="1"/>
</dbReference>
<feature type="transmembrane region" description="Helical" evidence="8">
    <location>
        <begin position="350"/>
        <end position="371"/>
    </location>
</feature>
<dbReference type="InterPro" id="IPR006668">
    <property type="entry name" value="Mg_transptr_MgtE_intracell_dom"/>
</dbReference>
<evidence type="ECO:0000256" key="1">
    <source>
        <dbReference type="ARBA" id="ARBA00004141"/>
    </source>
</evidence>
<dbReference type="Gene3D" id="3.10.580.10">
    <property type="entry name" value="CBS-domain"/>
    <property type="match status" value="1"/>
</dbReference>
<evidence type="ECO:0000313" key="12">
    <source>
        <dbReference type="Proteomes" id="UP000292345"/>
    </source>
</evidence>
<feature type="domain" description="Magnesium transporter MgtE intracellular" evidence="10">
    <location>
        <begin position="25"/>
        <end position="126"/>
    </location>
</feature>
<evidence type="ECO:0000256" key="8">
    <source>
        <dbReference type="SAM" id="Phobius"/>
    </source>
</evidence>
<dbReference type="AlphaFoldDB" id="A0A4Q7EIC2"/>
<keyword evidence="4 8" id="KW-0812">Transmembrane</keyword>
<keyword evidence="6 8" id="KW-1133">Transmembrane helix</keyword>
<evidence type="ECO:0000256" key="6">
    <source>
        <dbReference type="ARBA" id="ARBA00022989"/>
    </source>
</evidence>
<dbReference type="InterPro" id="IPR036739">
    <property type="entry name" value="SLC41_membr_dom_sf"/>
</dbReference>
<evidence type="ECO:0000256" key="2">
    <source>
        <dbReference type="ARBA" id="ARBA00009749"/>
    </source>
</evidence>
<dbReference type="SUPFAM" id="SSF161093">
    <property type="entry name" value="MgtE membrane domain-like"/>
    <property type="match status" value="1"/>
</dbReference>
<keyword evidence="5" id="KW-0460">Magnesium</keyword>
<evidence type="ECO:0000259" key="10">
    <source>
        <dbReference type="Pfam" id="PF03448"/>
    </source>
</evidence>
<dbReference type="Pfam" id="PF03448">
    <property type="entry name" value="MgtE_N"/>
    <property type="match status" value="1"/>
</dbReference>
<gene>
    <name evidence="11" type="ORF">C3B51_07425</name>
</gene>
<dbReference type="EMBL" id="PPUZ01000020">
    <property type="protein sequence ID" value="RZM83143.1"/>
    <property type="molecule type" value="Genomic_DNA"/>
</dbReference>
<evidence type="ECO:0000256" key="5">
    <source>
        <dbReference type="ARBA" id="ARBA00022842"/>
    </source>
</evidence>
<dbReference type="RefSeq" id="WP_125716540.1">
    <property type="nucleotide sequence ID" value="NZ_PPUZ01000020.1"/>
</dbReference>
<accession>A0A4Q7EIC2</accession>
<evidence type="ECO:0000256" key="4">
    <source>
        <dbReference type="ARBA" id="ARBA00022692"/>
    </source>
</evidence>
<proteinExistence type="inferred from homology"/>
<comment type="similarity">
    <text evidence="2">Belongs to the SLC41A transporter family.</text>
</comment>
<keyword evidence="7 8" id="KW-0472">Membrane</keyword>
<dbReference type="InterPro" id="IPR006667">
    <property type="entry name" value="SLC41_membr_dom"/>
</dbReference>
<dbReference type="Proteomes" id="UP000292345">
    <property type="component" value="Unassembled WGS sequence"/>
</dbReference>
<reference evidence="11 12" key="1">
    <citation type="submission" date="2018-01" db="EMBL/GenBank/DDBJ databases">
        <title>Co-occurrence of chitin degradation, pigmentation and bioactivity in marine Pseudoalteromonas.</title>
        <authorList>
            <person name="Paulsen S."/>
            <person name="Gram L."/>
            <person name="Machado H."/>
        </authorList>
    </citation>
    <scope>NUCLEOTIDE SEQUENCE [LARGE SCALE GENOMIC DNA]</scope>
    <source>
        <strain evidence="11 12">S1946</strain>
    </source>
</reference>